<name>A0A9D9NK59_9BACT</name>
<reference evidence="2" key="1">
    <citation type="submission" date="2020-10" db="EMBL/GenBank/DDBJ databases">
        <authorList>
            <person name="Gilroy R."/>
        </authorList>
    </citation>
    <scope>NUCLEOTIDE SEQUENCE</scope>
    <source>
        <strain evidence="2">6919</strain>
    </source>
</reference>
<proteinExistence type="inferred from homology"/>
<dbReference type="SMART" id="SM01234">
    <property type="entry name" value="Haemolytic"/>
    <property type="match status" value="1"/>
</dbReference>
<keyword evidence="1" id="KW-1003">Cell membrane</keyword>
<dbReference type="NCBIfam" id="TIGR00278">
    <property type="entry name" value="membrane protein insertion efficiency factor YidD"/>
    <property type="match status" value="1"/>
</dbReference>
<dbReference type="EMBL" id="JADIMC010000086">
    <property type="protein sequence ID" value="MBO8476839.1"/>
    <property type="molecule type" value="Genomic_DNA"/>
</dbReference>
<keyword evidence="1" id="KW-0472">Membrane</keyword>
<evidence type="ECO:0000313" key="2">
    <source>
        <dbReference type="EMBL" id="MBO8476839.1"/>
    </source>
</evidence>
<gene>
    <name evidence="2" type="primary">yidD</name>
    <name evidence="2" type="ORF">IAB88_07590</name>
</gene>
<dbReference type="PANTHER" id="PTHR33383">
    <property type="entry name" value="MEMBRANE PROTEIN INSERTION EFFICIENCY FACTOR-RELATED"/>
    <property type="match status" value="1"/>
</dbReference>
<protein>
    <recommendedName>
        <fullName evidence="1">Putative membrane protein insertion efficiency factor</fullName>
    </recommendedName>
</protein>
<dbReference type="HAMAP" id="MF_00386">
    <property type="entry name" value="UPF0161_YidD"/>
    <property type="match status" value="1"/>
</dbReference>
<dbReference type="Proteomes" id="UP000823598">
    <property type="component" value="Unassembled WGS sequence"/>
</dbReference>
<accession>A0A9D9NK59</accession>
<dbReference type="InterPro" id="IPR002696">
    <property type="entry name" value="Membr_insert_effic_factor_YidD"/>
</dbReference>
<dbReference type="PANTHER" id="PTHR33383:SF1">
    <property type="entry name" value="MEMBRANE PROTEIN INSERTION EFFICIENCY FACTOR-RELATED"/>
    <property type="match status" value="1"/>
</dbReference>
<comment type="caution">
    <text evidence="2">The sequence shown here is derived from an EMBL/GenBank/DDBJ whole genome shotgun (WGS) entry which is preliminary data.</text>
</comment>
<evidence type="ECO:0000256" key="1">
    <source>
        <dbReference type="HAMAP-Rule" id="MF_00386"/>
    </source>
</evidence>
<comment type="function">
    <text evidence="1">Could be involved in insertion of integral membrane proteins into the membrane.</text>
</comment>
<dbReference type="GO" id="GO:0005886">
    <property type="term" value="C:plasma membrane"/>
    <property type="evidence" value="ECO:0007669"/>
    <property type="project" value="UniProtKB-SubCell"/>
</dbReference>
<comment type="similarity">
    <text evidence="1">Belongs to the UPF0161 family.</text>
</comment>
<evidence type="ECO:0000313" key="3">
    <source>
        <dbReference type="Proteomes" id="UP000823598"/>
    </source>
</evidence>
<organism evidence="2 3">
    <name type="scientific">Candidatus Limisoma faecipullorum</name>
    <dbReference type="NCBI Taxonomy" id="2840854"/>
    <lineage>
        <taxon>Bacteria</taxon>
        <taxon>Pseudomonadati</taxon>
        <taxon>Bacteroidota</taxon>
        <taxon>Bacteroidia</taxon>
        <taxon>Bacteroidales</taxon>
        <taxon>Candidatus Limisoma</taxon>
    </lineage>
</organism>
<dbReference type="Pfam" id="PF01809">
    <property type="entry name" value="YidD"/>
    <property type="match status" value="1"/>
</dbReference>
<dbReference type="AlphaFoldDB" id="A0A9D9NK59"/>
<reference evidence="2" key="2">
    <citation type="journal article" date="2021" name="PeerJ">
        <title>Extensive microbial diversity within the chicken gut microbiome revealed by metagenomics and culture.</title>
        <authorList>
            <person name="Gilroy R."/>
            <person name="Ravi A."/>
            <person name="Getino M."/>
            <person name="Pursley I."/>
            <person name="Horton D.L."/>
            <person name="Alikhan N.F."/>
            <person name="Baker D."/>
            <person name="Gharbi K."/>
            <person name="Hall N."/>
            <person name="Watson M."/>
            <person name="Adriaenssens E.M."/>
            <person name="Foster-Nyarko E."/>
            <person name="Jarju S."/>
            <person name="Secka A."/>
            <person name="Antonio M."/>
            <person name="Oren A."/>
            <person name="Chaudhuri R.R."/>
            <person name="La Ragione R."/>
            <person name="Hildebrand F."/>
            <person name="Pallen M.J."/>
        </authorList>
    </citation>
    <scope>NUCLEOTIDE SEQUENCE</scope>
    <source>
        <strain evidence="2">6919</strain>
    </source>
</reference>
<sequence length="81" mass="9169">MSCNLFKLPGKMLGWLLIAIVKFYRTCISPLFPPVCRFTPTCSEYAIEALRKHGPVKGMWLAIKRICRCHPWGGSGYDPVP</sequence>
<comment type="subcellular location">
    <subcellularLocation>
        <location evidence="1">Cell membrane</location>
        <topology evidence="1">Peripheral membrane protein</topology>
        <orientation evidence="1">Cytoplasmic side</orientation>
    </subcellularLocation>
</comment>